<dbReference type="Proteomes" id="UP001194746">
    <property type="component" value="Unassembled WGS sequence"/>
</dbReference>
<dbReference type="AlphaFoldDB" id="A0AAD4GVU3"/>
<evidence type="ECO:0000313" key="2">
    <source>
        <dbReference type="Proteomes" id="UP001194746"/>
    </source>
</evidence>
<organism evidence="1 2">
    <name type="scientific">Aspergillus nanangensis</name>
    <dbReference type="NCBI Taxonomy" id="2582783"/>
    <lineage>
        <taxon>Eukaryota</taxon>
        <taxon>Fungi</taxon>
        <taxon>Dikarya</taxon>
        <taxon>Ascomycota</taxon>
        <taxon>Pezizomycotina</taxon>
        <taxon>Eurotiomycetes</taxon>
        <taxon>Eurotiomycetidae</taxon>
        <taxon>Eurotiales</taxon>
        <taxon>Aspergillaceae</taxon>
        <taxon>Aspergillus</taxon>
        <taxon>Aspergillus subgen. Circumdati</taxon>
    </lineage>
</organism>
<keyword evidence="2" id="KW-1185">Reference proteome</keyword>
<reference evidence="1" key="1">
    <citation type="journal article" date="2019" name="Beilstein J. Org. Chem.">
        <title>Nanangenines: drimane sesquiterpenoids as the dominant metabolite cohort of a novel Australian fungus, Aspergillus nanangensis.</title>
        <authorList>
            <person name="Lacey H.J."/>
            <person name="Gilchrist C.L.M."/>
            <person name="Crombie A."/>
            <person name="Kalaitzis J.A."/>
            <person name="Vuong D."/>
            <person name="Rutledge P.J."/>
            <person name="Turner P."/>
            <person name="Pitt J.I."/>
            <person name="Lacey E."/>
            <person name="Chooi Y.H."/>
            <person name="Piggott A.M."/>
        </authorList>
    </citation>
    <scope>NUCLEOTIDE SEQUENCE</scope>
    <source>
        <strain evidence="1">MST-FP2251</strain>
    </source>
</reference>
<comment type="caution">
    <text evidence="1">The sequence shown here is derived from an EMBL/GenBank/DDBJ whole genome shotgun (WGS) entry which is preliminary data.</text>
</comment>
<name>A0AAD4GVU3_ASPNN</name>
<reference evidence="1" key="2">
    <citation type="submission" date="2020-02" db="EMBL/GenBank/DDBJ databases">
        <authorList>
            <person name="Gilchrist C.L.M."/>
            <person name="Chooi Y.-H."/>
        </authorList>
    </citation>
    <scope>NUCLEOTIDE SEQUENCE</scope>
    <source>
        <strain evidence="1">MST-FP2251</strain>
    </source>
</reference>
<dbReference type="EMBL" id="VCAU01000032">
    <property type="protein sequence ID" value="KAF9889828.1"/>
    <property type="molecule type" value="Genomic_DNA"/>
</dbReference>
<sequence length="188" mass="21001">MSVYCESSRCEFKAIIILLPHPLQRFSIHRNAISVEVDMLEILLEFGQIGVFRCPFPVLPDFGNKITVNRILSINSSTWVFIPVPNSIKVRSHFHGFNSETSSSQLVQEVYSSKTRADDQNIQFLHFQGRRRIILNRFFGIMDPVSTVGDLWMIRLSGGLAVLAAMAIAGGGLHDPEAEQNANSNPEG</sequence>
<evidence type="ECO:0000313" key="1">
    <source>
        <dbReference type="EMBL" id="KAF9889828.1"/>
    </source>
</evidence>
<accession>A0AAD4GVU3</accession>
<gene>
    <name evidence="1" type="ORF">FE257_006918</name>
</gene>
<proteinExistence type="predicted"/>
<protein>
    <submittedName>
        <fullName evidence="1">Uncharacterized protein</fullName>
    </submittedName>
</protein>